<keyword evidence="1" id="KW-0472">Membrane</keyword>
<keyword evidence="1" id="KW-1133">Transmembrane helix</keyword>
<dbReference type="InterPro" id="IPR009214">
    <property type="entry name" value="DUF1129"/>
</dbReference>
<dbReference type="OrthoDB" id="2143285at2"/>
<comment type="caution">
    <text evidence="2">The sequence shown here is derived from an EMBL/GenBank/DDBJ whole genome shotgun (WGS) entry which is preliminary data.</text>
</comment>
<evidence type="ECO:0000256" key="1">
    <source>
        <dbReference type="SAM" id="Phobius"/>
    </source>
</evidence>
<dbReference type="HOGENOM" id="CLU_085977_1_0_9"/>
<dbReference type="EMBL" id="AFVZ01000001">
    <property type="protein sequence ID" value="EHN58498.1"/>
    <property type="molecule type" value="Genomic_DNA"/>
</dbReference>
<feature type="transmembrane region" description="Helical" evidence="1">
    <location>
        <begin position="104"/>
        <end position="130"/>
    </location>
</feature>
<dbReference type="eggNOG" id="COG4858">
    <property type="taxonomic scope" value="Bacteria"/>
</dbReference>
<feature type="transmembrane region" description="Helical" evidence="1">
    <location>
        <begin position="212"/>
        <end position="229"/>
    </location>
</feature>
<name>G9WJ49_9LACO</name>
<dbReference type="Proteomes" id="UP000004959">
    <property type="component" value="Chromosome"/>
</dbReference>
<evidence type="ECO:0000313" key="3">
    <source>
        <dbReference type="Proteomes" id="UP000004959"/>
    </source>
</evidence>
<feature type="transmembrane region" description="Helical" evidence="1">
    <location>
        <begin position="142"/>
        <end position="161"/>
    </location>
</feature>
<evidence type="ECO:0008006" key="4">
    <source>
        <dbReference type="Google" id="ProtNLM"/>
    </source>
</evidence>
<reference evidence="2 3" key="1">
    <citation type="journal article" date="2012" name="PLoS ONE">
        <title>Functional divergence in the genus oenococcus as predicted by genome sequencing of the newly-described species, Oenococcus kitaharae.</title>
        <authorList>
            <person name="Borneman A.R."/>
            <person name="McCarthy J.M."/>
            <person name="Chambers P.J."/>
            <person name="Bartowsky E.J."/>
        </authorList>
    </citation>
    <scope>NUCLEOTIDE SEQUENCE [LARGE SCALE GENOMIC DNA]</scope>
    <source>
        <strain evidence="3">DSM17330</strain>
    </source>
</reference>
<dbReference type="STRING" id="336988.NT96_05065"/>
<proteinExistence type="predicted"/>
<dbReference type="PATRIC" id="fig|1045004.4.peg.375"/>
<organism evidence="2 3">
    <name type="scientific">Oenococcus kitaharae DSM 17330</name>
    <dbReference type="NCBI Taxonomy" id="1045004"/>
    <lineage>
        <taxon>Bacteria</taxon>
        <taxon>Bacillati</taxon>
        <taxon>Bacillota</taxon>
        <taxon>Bacilli</taxon>
        <taxon>Lactobacillales</taxon>
        <taxon>Lactobacillaceae</taxon>
        <taxon>Oenococcus</taxon>
    </lineage>
</organism>
<keyword evidence="3" id="KW-1185">Reference proteome</keyword>
<protein>
    <recommendedName>
        <fullName evidence="4">Integral membrane protein</fullName>
    </recommendedName>
</protein>
<sequence>MANSELSKRNQEFVFHLTKLLGESKSFDDDKTNSTISNVTEKLLAGQKTGQTARQLFGTPSEYYQDLVDPKGAAERRRKLAQMQQGKKAAPADRRARPKISEQLFDFSFWLEFIDTSWTLLIILAALYGLTMLTSNGRNQGVGVVTLFIWAIITGAAYVFVLRIVSPNPSKKERRPVWQRVLFTLVAGVVWVGAFSGLALIIPPVINPALNSAWLFTIAVVGAAVYYIWRRQSPLPKGILIIGSLATNAALKYREKYPKAKKVRTKK</sequence>
<dbReference type="Pfam" id="PF06570">
    <property type="entry name" value="DUF1129"/>
    <property type="match status" value="1"/>
</dbReference>
<dbReference type="AlphaFoldDB" id="G9WJ49"/>
<dbReference type="RefSeq" id="WP_007744817.1">
    <property type="nucleotide sequence ID" value="NZ_CM001398.1"/>
</dbReference>
<keyword evidence="1" id="KW-0812">Transmembrane</keyword>
<accession>G9WJ49</accession>
<evidence type="ECO:0000313" key="2">
    <source>
        <dbReference type="EMBL" id="EHN58498.1"/>
    </source>
</evidence>
<feature type="transmembrane region" description="Helical" evidence="1">
    <location>
        <begin position="181"/>
        <end position="206"/>
    </location>
</feature>
<gene>
    <name evidence="2" type="ORF">OKIT_0376</name>
</gene>